<evidence type="ECO:0000259" key="3">
    <source>
        <dbReference type="Pfam" id="PF12146"/>
    </source>
</evidence>
<reference evidence="4" key="1">
    <citation type="submission" date="2022-03" db="EMBL/GenBank/DDBJ databases">
        <title>Genomic Encyclopedia of Type Strains, Phase III (KMG-III): the genomes of soil and plant-associated and newly described type strains.</title>
        <authorList>
            <person name="Whitman W."/>
        </authorList>
    </citation>
    <scope>NUCLEOTIDE SEQUENCE</scope>
    <source>
        <strain evidence="4">ANL 6-2</strain>
    </source>
</reference>
<feature type="signal peptide" evidence="2">
    <location>
        <begin position="1"/>
        <end position="20"/>
    </location>
</feature>
<sequence length="348" mass="38045">MWRRTGLALVVLLMIALALASCGQHGVQEDNGETRQAARLEADAVVTSDGQRLPLSTSAPAEEPPRAVVLALHGFNDYRRAFETMAQEMAESGVQVYAYDQRGFGGTADRGVWVGSDTLIEDARATLVLLREAHPDTPIYLLGKSMGGAVAIGALTRQPAPDIDGAILVAPAVWARRTMPWYQRAALWVGARVAPGREVRGSGLSIRPSDNREMLRNLGRDPMVIKGTRIDAVEGLADLMDEALAGVSRLNGETLILYGEHDQVVPRRPTCRMLASLPEQPADWRFALYEDGYHMLTRDLNGRVVRDDITAWVLDRAQALPSGMEATNSERRQDFCEQRPVPAAVEPG</sequence>
<dbReference type="PRINTS" id="PR00111">
    <property type="entry name" value="ABHYDROLASE"/>
</dbReference>
<dbReference type="InterPro" id="IPR029058">
    <property type="entry name" value="AB_hydrolase_fold"/>
</dbReference>
<keyword evidence="4" id="KW-0378">Hydrolase</keyword>
<feature type="domain" description="Serine aminopeptidase S33" evidence="3">
    <location>
        <begin position="64"/>
        <end position="300"/>
    </location>
</feature>
<gene>
    <name evidence="4" type="ORF">J2T57_003784</name>
</gene>
<keyword evidence="5" id="KW-1185">Reference proteome</keyword>
<dbReference type="RefSeq" id="WP_253483278.1">
    <property type="nucleotide sequence ID" value="NZ_JALJXV010000010.1"/>
</dbReference>
<dbReference type="PROSITE" id="PS51257">
    <property type="entry name" value="PROKAR_LIPOPROTEIN"/>
    <property type="match status" value="1"/>
</dbReference>
<dbReference type="SUPFAM" id="SSF53474">
    <property type="entry name" value="alpha/beta-Hydrolases"/>
    <property type="match status" value="1"/>
</dbReference>
<dbReference type="AlphaFoldDB" id="A0AAE3G7S5"/>
<evidence type="ECO:0000256" key="1">
    <source>
        <dbReference type="SAM" id="MobiDB-lite"/>
    </source>
</evidence>
<dbReference type="InterPro" id="IPR022742">
    <property type="entry name" value="Hydrolase_4"/>
</dbReference>
<dbReference type="Gene3D" id="3.40.50.1820">
    <property type="entry name" value="alpha/beta hydrolase"/>
    <property type="match status" value="1"/>
</dbReference>
<keyword evidence="2" id="KW-0732">Signal</keyword>
<dbReference type="InterPro" id="IPR000073">
    <property type="entry name" value="AB_hydrolase_1"/>
</dbReference>
<dbReference type="Proteomes" id="UP001205843">
    <property type="component" value="Unassembled WGS sequence"/>
</dbReference>
<evidence type="ECO:0000256" key="2">
    <source>
        <dbReference type="SAM" id="SignalP"/>
    </source>
</evidence>
<evidence type="ECO:0000313" key="5">
    <source>
        <dbReference type="Proteomes" id="UP001205843"/>
    </source>
</evidence>
<dbReference type="InterPro" id="IPR051044">
    <property type="entry name" value="MAG_DAG_Lipase"/>
</dbReference>
<name>A0AAE3G7S5_9GAMM</name>
<dbReference type="PANTHER" id="PTHR11614">
    <property type="entry name" value="PHOSPHOLIPASE-RELATED"/>
    <property type="match status" value="1"/>
</dbReference>
<dbReference type="EMBL" id="JALJXV010000010">
    <property type="protein sequence ID" value="MCP1676613.1"/>
    <property type="molecule type" value="Genomic_DNA"/>
</dbReference>
<feature type="region of interest" description="Disordered" evidence="1">
    <location>
        <begin position="323"/>
        <end position="348"/>
    </location>
</feature>
<organism evidence="4 5">
    <name type="scientific">Natronocella acetinitrilica</name>
    <dbReference type="NCBI Taxonomy" id="414046"/>
    <lineage>
        <taxon>Bacteria</taxon>
        <taxon>Pseudomonadati</taxon>
        <taxon>Pseudomonadota</taxon>
        <taxon>Gammaproteobacteria</taxon>
        <taxon>Chromatiales</taxon>
        <taxon>Ectothiorhodospiraceae</taxon>
        <taxon>Natronocella</taxon>
    </lineage>
</organism>
<evidence type="ECO:0000313" key="4">
    <source>
        <dbReference type="EMBL" id="MCP1676613.1"/>
    </source>
</evidence>
<dbReference type="GO" id="GO:0016787">
    <property type="term" value="F:hydrolase activity"/>
    <property type="evidence" value="ECO:0007669"/>
    <property type="project" value="UniProtKB-KW"/>
</dbReference>
<accession>A0AAE3G7S5</accession>
<feature type="compositionally biased region" description="Basic and acidic residues" evidence="1">
    <location>
        <begin position="328"/>
        <end position="337"/>
    </location>
</feature>
<dbReference type="Pfam" id="PF12146">
    <property type="entry name" value="Hydrolase_4"/>
    <property type="match status" value="1"/>
</dbReference>
<comment type="caution">
    <text evidence="4">The sequence shown here is derived from an EMBL/GenBank/DDBJ whole genome shotgun (WGS) entry which is preliminary data.</text>
</comment>
<feature type="chain" id="PRO_5041939449" evidence="2">
    <location>
        <begin position="21"/>
        <end position="348"/>
    </location>
</feature>
<proteinExistence type="predicted"/>
<protein>
    <submittedName>
        <fullName evidence="4">Alpha-beta hydrolase superfamily lysophospholipase</fullName>
    </submittedName>
</protein>